<dbReference type="Gene3D" id="2.40.420.20">
    <property type="match status" value="1"/>
</dbReference>
<name>A0AA49JTC6_9BACT</name>
<proteinExistence type="inferred from homology"/>
<evidence type="ECO:0000259" key="7">
    <source>
        <dbReference type="Pfam" id="PF25975"/>
    </source>
</evidence>
<dbReference type="GO" id="GO:0046914">
    <property type="term" value="F:transition metal ion binding"/>
    <property type="evidence" value="ECO:0007669"/>
    <property type="project" value="TreeGrafter"/>
</dbReference>
<dbReference type="InterPro" id="IPR051909">
    <property type="entry name" value="MFP_Cation_Efflux"/>
</dbReference>
<dbReference type="Pfam" id="PF25954">
    <property type="entry name" value="Beta-barrel_RND_2"/>
    <property type="match status" value="1"/>
</dbReference>
<dbReference type="InterPro" id="IPR058792">
    <property type="entry name" value="Beta-barrel_RND_2"/>
</dbReference>
<accession>A0AA49JTC6</accession>
<evidence type="ECO:0000259" key="5">
    <source>
        <dbReference type="Pfam" id="PF25919"/>
    </source>
</evidence>
<dbReference type="Pfam" id="PF25919">
    <property type="entry name" value="BSH_CusB"/>
    <property type="match status" value="1"/>
</dbReference>
<dbReference type="PANTHER" id="PTHR30097">
    <property type="entry name" value="CATION EFFLUX SYSTEM PROTEIN CUSB"/>
    <property type="match status" value="1"/>
</dbReference>
<dbReference type="GO" id="GO:0030288">
    <property type="term" value="C:outer membrane-bounded periplasmic space"/>
    <property type="evidence" value="ECO:0007669"/>
    <property type="project" value="TreeGrafter"/>
</dbReference>
<evidence type="ECO:0000256" key="4">
    <source>
        <dbReference type="SAM" id="Phobius"/>
    </source>
</evidence>
<evidence type="ECO:0000313" key="9">
    <source>
        <dbReference type="EMBL" id="WKW14193.1"/>
    </source>
</evidence>
<dbReference type="FunFam" id="2.40.30.170:FF:000010">
    <property type="entry name" value="Efflux RND transporter periplasmic adaptor subunit"/>
    <property type="match status" value="1"/>
</dbReference>
<gene>
    <name evidence="8" type="ORF">Strain138_000524</name>
    <name evidence="9" type="ORF">Strain318_000524</name>
</gene>
<evidence type="ECO:0000256" key="2">
    <source>
        <dbReference type="ARBA" id="ARBA00022448"/>
    </source>
</evidence>
<keyword evidence="10" id="KW-1185">Reference proteome</keyword>
<evidence type="ECO:0000256" key="1">
    <source>
        <dbReference type="ARBA" id="ARBA00009477"/>
    </source>
</evidence>
<evidence type="ECO:0000313" key="8">
    <source>
        <dbReference type="EMBL" id="WKW11283.1"/>
    </source>
</evidence>
<feature type="compositionally biased region" description="Pro residues" evidence="3">
    <location>
        <begin position="401"/>
        <end position="411"/>
    </location>
</feature>
<keyword evidence="4" id="KW-0472">Membrane</keyword>
<evidence type="ECO:0000313" key="10">
    <source>
        <dbReference type="Proteomes" id="UP001229955"/>
    </source>
</evidence>
<dbReference type="EMBL" id="CP130613">
    <property type="protein sequence ID" value="WKW14193.1"/>
    <property type="molecule type" value="Genomic_DNA"/>
</dbReference>
<feature type="transmembrane region" description="Helical" evidence="4">
    <location>
        <begin position="12"/>
        <end position="31"/>
    </location>
</feature>
<evidence type="ECO:0000259" key="6">
    <source>
        <dbReference type="Pfam" id="PF25954"/>
    </source>
</evidence>
<dbReference type="PANTHER" id="PTHR30097:SF4">
    <property type="entry name" value="SLR6042 PROTEIN"/>
    <property type="match status" value="1"/>
</dbReference>
<dbReference type="KEGG" id="pspc:Strain318_000524"/>
<keyword evidence="4" id="KW-1133">Transmembrane helix</keyword>
<feature type="domain" description="CusB-like barrel-sandwich hybrid" evidence="5">
    <location>
        <begin position="98"/>
        <end position="227"/>
    </location>
</feature>
<keyword evidence="2" id="KW-0813">Transport</keyword>
<dbReference type="InterPro" id="IPR058649">
    <property type="entry name" value="CzcB_C"/>
</dbReference>
<protein>
    <submittedName>
        <fullName evidence="8">Efflux RND transporter periplasmic adaptor subunit</fullName>
    </submittedName>
</protein>
<dbReference type="Gene3D" id="2.40.30.170">
    <property type="match status" value="1"/>
</dbReference>
<feature type="region of interest" description="Disordered" evidence="3">
    <location>
        <begin position="391"/>
        <end position="411"/>
    </location>
</feature>
<dbReference type="EMBL" id="CP130612">
    <property type="protein sequence ID" value="WKW11283.1"/>
    <property type="molecule type" value="Genomic_DNA"/>
</dbReference>
<accession>A0AA49JYZ3</accession>
<organism evidence="8">
    <name type="scientific">Pseudogemmatithrix spongiicola</name>
    <dbReference type="NCBI Taxonomy" id="3062599"/>
    <lineage>
        <taxon>Bacteria</taxon>
        <taxon>Pseudomonadati</taxon>
        <taxon>Gemmatimonadota</taxon>
        <taxon>Gemmatimonadia</taxon>
        <taxon>Gemmatimonadales</taxon>
        <taxon>Gemmatimonadaceae</taxon>
        <taxon>Pseudogemmatithrix</taxon>
    </lineage>
</organism>
<dbReference type="SUPFAM" id="SSF111369">
    <property type="entry name" value="HlyD-like secretion proteins"/>
    <property type="match status" value="1"/>
</dbReference>
<dbReference type="Pfam" id="PF25975">
    <property type="entry name" value="CzcB_C"/>
    <property type="match status" value="1"/>
</dbReference>
<evidence type="ECO:0000256" key="3">
    <source>
        <dbReference type="SAM" id="MobiDB-lite"/>
    </source>
</evidence>
<feature type="domain" description="CusB-like beta-barrel" evidence="6">
    <location>
        <begin position="231"/>
        <end position="307"/>
    </location>
</feature>
<keyword evidence="4" id="KW-0812">Transmembrane</keyword>
<feature type="compositionally biased region" description="Low complexity" evidence="3">
    <location>
        <begin position="391"/>
        <end position="400"/>
    </location>
</feature>
<dbReference type="GO" id="GO:0016020">
    <property type="term" value="C:membrane"/>
    <property type="evidence" value="ECO:0007669"/>
    <property type="project" value="InterPro"/>
</dbReference>
<dbReference type="RefSeq" id="WP_367886982.1">
    <property type="nucleotide sequence ID" value="NZ_CP130612.1"/>
</dbReference>
<reference evidence="8" key="1">
    <citation type="submission" date="2023-07" db="EMBL/GenBank/DDBJ databases">
        <authorList>
            <person name="Haufschild T."/>
            <person name="Kallscheuer N."/>
            <person name="Hammer J."/>
            <person name="Kohn T."/>
            <person name="Kabuu M."/>
            <person name="Jogler M."/>
            <person name="Wohfarth N."/>
            <person name="Heuer A."/>
            <person name="Rohde M."/>
            <person name="van Teeseling M.C.F."/>
            <person name="Jogler C."/>
        </authorList>
    </citation>
    <scope>NUCLEOTIDE SEQUENCE</scope>
    <source>
        <strain evidence="8">Strain 138</strain>
        <strain evidence="9">Strain 318</strain>
    </source>
</reference>
<dbReference type="Proteomes" id="UP001229955">
    <property type="component" value="Chromosome"/>
</dbReference>
<sequence>MTFETVARVRWRGVALGAVVLAVAAGVAWWATRNTSDPAAAAGHAHGAGAAGGTSGPVMLDSAQAARIGVSYAQAERGVIEQEIRSVGQVTYDETLVRTVSLKFDGWVERLFVDFTGRAVRAGEPLLVTYAPMLASAEEELVLAHQLLRDVQGADSATRRGAERMLIGARERLRNWDVPAEEIARAEESGESRRTLEIRAPYDGVVIEKLVNEGQRVMAGDPLLRIADLRRVWVEAEVFEQDVALVRLGQRVTVELDAFAGRPRSGPIVFLQPTVDPETRTLRVRVELDNADGQLRPGMYATIRVRATGSGAVVHVPRSAVLSTGRRDIVFVRMDDGMLQPRPVVLGIASDDRVEIRSGLAVGETVVSSATFLVDAESNLGAALGAMAGMPGMEAPTPSKSVPPPPPAHDH</sequence>
<dbReference type="NCBIfam" id="TIGR01730">
    <property type="entry name" value="RND_mfp"/>
    <property type="match status" value="1"/>
</dbReference>
<dbReference type="GO" id="GO:0015679">
    <property type="term" value="P:plasma membrane copper ion transport"/>
    <property type="evidence" value="ECO:0007669"/>
    <property type="project" value="TreeGrafter"/>
</dbReference>
<dbReference type="GO" id="GO:0060003">
    <property type="term" value="P:copper ion export"/>
    <property type="evidence" value="ECO:0007669"/>
    <property type="project" value="TreeGrafter"/>
</dbReference>
<dbReference type="InterPro" id="IPR058790">
    <property type="entry name" value="BSH_CusB"/>
</dbReference>
<dbReference type="AlphaFoldDB" id="A0AA49JTC6"/>
<comment type="similarity">
    <text evidence="1">Belongs to the membrane fusion protein (MFP) (TC 8.A.1) family.</text>
</comment>
<dbReference type="GO" id="GO:0022857">
    <property type="term" value="F:transmembrane transporter activity"/>
    <property type="evidence" value="ECO:0007669"/>
    <property type="project" value="InterPro"/>
</dbReference>
<dbReference type="InterPro" id="IPR006143">
    <property type="entry name" value="RND_pump_MFP"/>
</dbReference>
<feature type="domain" description="CzcB-like C-terminal circularly permuted SH3-like" evidence="7">
    <location>
        <begin position="314"/>
        <end position="374"/>
    </location>
</feature>